<evidence type="ECO:0000256" key="3">
    <source>
        <dbReference type="ARBA" id="ARBA00004638"/>
    </source>
</evidence>
<dbReference type="OMA" id="ECEYIQK"/>
<evidence type="ECO:0000256" key="10">
    <source>
        <dbReference type="ARBA" id="ARBA00023018"/>
    </source>
</evidence>
<keyword evidence="10" id="KW-0770">Synapse</keyword>
<evidence type="ECO:0000256" key="22">
    <source>
        <dbReference type="ARBA" id="ARBA00069713"/>
    </source>
</evidence>
<evidence type="ECO:0000256" key="16">
    <source>
        <dbReference type="ARBA" id="ARBA00050554"/>
    </source>
</evidence>
<dbReference type="GO" id="GO:0030672">
    <property type="term" value="C:synaptic vesicle membrane"/>
    <property type="evidence" value="ECO:0007669"/>
    <property type="project" value="UniProtKB-SubCell"/>
</dbReference>
<evidence type="ECO:0000256" key="15">
    <source>
        <dbReference type="ARBA" id="ARBA00050101"/>
    </source>
</evidence>
<evidence type="ECO:0000256" key="6">
    <source>
        <dbReference type="ARBA" id="ARBA00022475"/>
    </source>
</evidence>
<feature type="transmembrane region" description="Helical" evidence="26">
    <location>
        <begin position="358"/>
        <end position="376"/>
    </location>
</feature>
<dbReference type="Gene3D" id="1.20.1250.20">
    <property type="entry name" value="MFS general substrate transporter like domains"/>
    <property type="match status" value="2"/>
</dbReference>
<dbReference type="GO" id="GO:0015293">
    <property type="term" value="F:symporter activity"/>
    <property type="evidence" value="ECO:0007669"/>
    <property type="project" value="UniProtKB-KW"/>
</dbReference>
<evidence type="ECO:0000256" key="2">
    <source>
        <dbReference type="ARBA" id="ARBA00004554"/>
    </source>
</evidence>
<dbReference type="AlphaFoldDB" id="A0A067R451"/>
<keyword evidence="13" id="KW-0458">Lysosome</keyword>
<evidence type="ECO:0000256" key="7">
    <source>
        <dbReference type="ARBA" id="ARBA00022692"/>
    </source>
</evidence>
<evidence type="ECO:0000256" key="8">
    <source>
        <dbReference type="ARBA" id="ARBA00022847"/>
    </source>
</evidence>
<dbReference type="PANTHER" id="PTHR11662">
    <property type="entry name" value="SOLUTE CARRIER FAMILY 17"/>
    <property type="match status" value="1"/>
</dbReference>
<dbReference type="Proteomes" id="UP000027135">
    <property type="component" value="Unassembled WGS sequence"/>
</dbReference>
<feature type="transmembrane region" description="Helical" evidence="26">
    <location>
        <begin position="129"/>
        <end position="148"/>
    </location>
</feature>
<feature type="transmembrane region" description="Helical" evidence="26">
    <location>
        <begin position="449"/>
        <end position="468"/>
    </location>
</feature>
<dbReference type="EMBL" id="KK852994">
    <property type="protein sequence ID" value="KDR12727.1"/>
    <property type="molecule type" value="Genomic_DNA"/>
</dbReference>
<comment type="subcellular location">
    <subcellularLocation>
        <location evidence="2">Basolateral cell membrane</location>
        <topology evidence="2">Multi-pass membrane protein</topology>
    </subcellularLocation>
    <subcellularLocation>
        <location evidence="3">Cytoplasmic vesicle</location>
        <location evidence="3">Secretory vesicle membrane</location>
        <topology evidence="3">Multi-pass membrane protein</topology>
    </subcellularLocation>
    <subcellularLocation>
        <location evidence="1">Cytoplasmic vesicle</location>
        <location evidence="1">Secretory vesicle</location>
        <location evidence="1">Synaptic vesicle membrane</location>
    </subcellularLocation>
    <subcellularLocation>
        <location evidence="4">Lysosome membrane</location>
    </subcellularLocation>
</comment>
<dbReference type="FunFam" id="1.20.1250.20:FF:000067">
    <property type="entry name" value="sialin isoform X2"/>
    <property type="match status" value="1"/>
</dbReference>
<dbReference type="OrthoDB" id="2985014at2759"/>
<evidence type="ECO:0000256" key="17">
    <source>
        <dbReference type="ARBA" id="ARBA00050625"/>
    </source>
</evidence>
<dbReference type="InterPro" id="IPR011701">
    <property type="entry name" value="MFS"/>
</dbReference>
<organism evidence="28 29">
    <name type="scientific">Zootermopsis nevadensis</name>
    <name type="common">Dampwood termite</name>
    <dbReference type="NCBI Taxonomy" id="136037"/>
    <lineage>
        <taxon>Eukaryota</taxon>
        <taxon>Metazoa</taxon>
        <taxon>Ecdysozoa</taxon>
        <taxon>Arthropoda</taxon>
        <taxon>Hexapoda</taxon>
        <taxon>Insecta</taxon>
        <taxon>Pterygota</taxon>
        <taxon>Neoptera</taxon>
        <taxon>Polyneoptera</taxon>
        <taxon>Dictyoptera</taxon>
        <taxon>Blattodea</taxon>
        <taxon>Blattoidea</taxon>
        <taxon>Termitoidae</taxon>
        <taxon>Termopsidae</taxon>
        <taxon>Zootermopsis</taxon>
    </lineage>
</organism>
<feature type="transmembrane region" description="Helical" evidence="26">
    <location>
        <begin position="415"/>
        <end position="437"/>
    </location>
</feature>
<name>A0A067R451_ZOONE</name>
<evidence type="ECO:0000313" key="29">
    <source>
        <dbReference type="Proteomes" id="UP000027135"/>
    </source>
</evidence>
<gene>
    <name evidence="28" type="ORF">L798_12519</name>
</gene>
<comment type="function">
    <text evidence="21">Receptor for CM101, a polysaccharide produced by group B Streptococcus with antipathoangiogenic properties.</text>
</comment>
<feature type="transmembrane region" description="Helical" evidence="26">
    <location>
        <begin position="216"/>
        <end position="235"/>
    </location>
</feature>
<dbReference type="SUPFAM" id="SSF103473">
    <property type="entry name" value="MFS general substrate transporter"/>
    <property type="match status" value="1"/>
</dbReference>
<comment type="catalytic activity">
    <reaction evidence="20">
        <text>D-glucuronate(out) + H(+)(out) = D-glucuronate(in) + H(+)(in)</text>
        <dbReference type="Rhea" id="RHEA:72591"/>
        <dbReference type="ChEBI" id="CHEBI:15378"/>
        <dbReference type="ChEBI" id="CHEBI:58720"/>
    </reaction>
    <physiologicalReaction direction="left-to-right" evidence="20">
        <dbReference type="Rhea" id="RHEA:72592"/>
    </physiologicalReaction>
</comment>
<evidence type="ECO:0000256" key="19">
    <source>
        <dbReference type="ARBA" id="ARBA00051447"/>
    </source>
</evidence>
<evidence type="ECO:0000256" key="23">
    <source>
        <dbReference type="ARBA" id="ARBA00080244"/>
    </source>
</evidence>
<evidence type="ECO:0000256" key="14">
    <source>
        <dbReference type="ARBA" id="ARBA00023329"/>
    </source>
</evidence>
<evidence type="ECO:0000256" key="9">
    <source>
        <dbReference type="ARBA" id="ARBA00022989"/>
    </source>
</evidence>
<evidence type="ECO:0000313" key="28">
    <source>
        <dbReference type="EMBL" id="KDR12727.1"/>
    </source>
</evidence>
<feature type="transmembrane region" description="Helical" evidence="26">
    <location>
        <begin position="102"/>
        <end position="122"/>
    </location>
</feature>
<dbReference type="PANTHER" id="PTHR11662:SF455">
    <property type="entry name" value="GH23975P"/>
    <property type="match status" value="1"/>
</dbReference>
<proteinExistence type="predicted"/>
<feature type="transmembrane region" description="Helical" evidence="26">
    <location>
        <begin position="382"/>
        <end position="403"/>
    </location>
</feature>
<dbReference type="InterPro" id="IPR050382">
    <property type="entry name" value="MFS_Na/Anion_cotransporter"/>
</dbReference>
<evidence type="ECO:0000256" key="25">
    <source>
        <dbReference type="ARBA" id="ARBA00081925"/>
    </source>
</evidence>
<keyword evidence="8" id="KW-0769">Symport</keyword>
<keyword evidence="5" id="KW-0813">Transport</keyword>
<evidence type="ECO:0000256" key="11">
    <source>
        <dbReference type="ARBA" id="ARBA00023136"/>
    </source>
</evidence>
<keyword evidence="7 26" id="KW-0812">Transmembrane</keyword>
<evidence type="ECO:0000256" key="21">
    <source>
        <dbReference type="ARBA" id="ARBA00056891"/>
    </source>
</evidence>
<evidence type="ECO:0000259" key="27">
    <source>
        <dbReference type="PROSITE" id="PS50850"/>
    </source>
</evidence>
<keyword evidence="29" id="KW-1185">Reference proteome</keyword>
<dbReference type="CDD" id="cd17318">
    <property type="entry name" value="MFS_SLC17"/>
    <property type="match status" value="1"/>
</dbReference>
<dbReference type="InterPro" id="IPR036259">
    <property type="entry name" value="MFS_trans_sf"/>
</dbReference>
<keyword evidence="9 26" id="KW-1133">Transmembrane helix</keyword>
<comment type="catalytic activity">
    <reaction evidence="19">
        <text>L-glutamate(out) = L-glutamate(in)</text>
        <dbReference type="Rhea" id="RHEA:66336"/>
        <dbReference type="ChEBI" id="CHEBI:29985"/>
    </reaction>
    <physiologicalReaction direction="left-to-right" evidence="19">
        <dbReference type="Rhea" id="RHEA:66337"/>
    </physiologicalReaction>
</comment>
<comment type="catalytic activity">
    <reaction evidence="16">
        <text>L-aspartate(out) = L-aspartate(in)</text>
        <dbReference type="Rhea" id="RHEA:66332"/>
        <dbReference type="ChEBI" id="CHEBI:29991"/>
    </reaction>
    <physiologicalReaction direction="left-to-right" evidence="16">
        <dbReference type="Rhea" id="RHEA:66333"/>
    </physiologicalReaction>
</comment>
<accession>A0A067R451</accession>
<evidence type="ECO:0000256" key="4">
    <source>
        <dbReference type="ARBA" id="ARBA00004656"/>
    </source>
</evidence>
<dbReference type="FunFam" id="1.20.1250.20:FF:000003">
    <property type="entry name" value="Solute carrier family 17 member 3"/>
    <property type="match status" value="1"/>
</dbReference>
<evidence type="ECO:0000256" key="12">
    <source>
        <dbReference type="ARBA" id="ARBA00023180"/>
    </source>
</evidence>
<keyword evidence="11 26" id="KW-0472">Membrane</keyword>
<dbReference type="PROSITE" id="PS50850">
    <property type="entry name" value="MFS"/>
    <property type="match status" value="1"/>
</dbReference>
<keyword evidence="6" id="KW-1003">Cell membrane</keyword>
<dbReference type="GO" id="GO:0016323">
    <property type="term" value="C:basolateral plasma membrane"/>
    <property type="evidence" value="ECO:0007669"/>
    <property type="project" value="UniProtKB-SubCell"/>
</dbReference>
<sequence>MAIADLALKDAVASSEGRKDVGTENTPRRRTDDGLGPSWHFWKRRRHVVALLAFFGFFGVYALRVNLSVAIVAMTSPRKETLKNGTTIFITDFDWDSKTQGLVLSSFFYGYIVTQVLGGWLAGRLGGNTVYGVGVAATAVFTLLTPVLTNTSVYLLVAVRVIEGLFEGVTYPCMHAVWSRWAPPLERSHLAGFAGSGSYVGTVIALPLSGLLASNFGWPSIFYVFGIVVMIWFFIWCKVVKSGPEEDPNISPEELKYIQDSMGNIPHKDVKHPWGKFLTSPAVWAIVVAHFSENWGFYTLLTQLPIFMKDVLHFKLEKSGLMSAVPYLVMAIVLQFSGRLADCLLVRRILTTTQVRKMFTCVAYLSQTIFMLLAAFLLTPAGAVTCISIAVGLGGFALAGFFVNHLDIAPQHAGVLMGLSNTVATLPGIISPLVTGFVVQNNSASEWQVVFYVASGVYLVGTVVYGLCASGEVQSWAVEDDEADNRAAQCYENSGMETDS</sequence>
<comment type="catalytic activity">
    <reaction evidence="17">
        <text>N-acetylneuraminate(in) + H(+)(in) = N-acetylneuraminate(out) + H(+)(out)</text>
        <dbReference type="Rhea" id="RHEA:28987"/>
        <dbReference type="ChEBI" id="CHEBI:15378"/>
        <dbReference type="ChEBI" id="CHEBI:35418"/>
    </reaction>
    <physiologicalReaction direction="right-to-left" evidence="17">
        <dbReference type="Rhea" id="RHEA:28989"/>
    </physiologicalReaction>
</comment>
<evidence type="ECO:0000256" key="18">
    <source>
        <dbReference type="ARBA" id="ARBA00051403"/>
    </source>
</evidence>
<dbReference type="InterPro" id="IPR020846">
    <property type="entry name" value="MFS_dom"/>
</dbReference>
<evidence type="ECO:0000256" key="24">
    <source>
        <dbReference type="ARBA" id="ARBA00081195"/>
    </source>
</evidence>
<evidence type="ECO:0000256" key="13">
    <source>
        <dbReference type="ARBA" id="ARBA00023228"/>
    </source>
</evidence>
<evidence type="ECO:0000256" key="1">
    <source>
        <dbReference type="ARBA" id="ARBA00004432"/>
    </source>
</evidence>
<reference evidence="28 29" key="1">
    <citation type="journal article" date="2014" name="Nat. Commun.">
        <title>Molecular traces of alternative social organization in a termite genome.</title>
        <authorList>
            <person name="Terrapon N."/>
            <person name="Li C."/>
            <person name="Robertson H.M."/>
            <person name="Ji L."/>
            <person name="Meng X."/>
            <person name="Booth W."/>
            <person name="Chen Z."/>
            <person name="Childers C.P."/>
            <person name="Glastad K.M."/>
            <person name="Gokhale K."/>
            <person name="Gowin J."/>
            <person name="Gronenberg W."/>
            <person name="Hermansen R.A."/>
            <person name="Hu H."/>
            <person name="Hunt B.G."/>
            <person name="Huylmans A.K."/>
            <person name="Khalil S.M."/>
            <person name="Mitchell R.D."/>
            <person name="Munoz-Torres M.C."/>
            <person name="Mustard J.A."/>
            <person name="Pan H."/>
            <person name="Reese J.T."/>
            <person name="Scharf M.E."/>
            <person name="Sun F."/>
            <person name="Vogel H."/>
            <person name="Xiao J."/>
            <person name="Yang W."/>
            <person name="Yang Z."/>
            <person name="Yang Z."/>
            <person name="Zhou J."/>
            <person name="Zhu J."/>
            <person name="Brent C.S."/>
            <person name="Elsik C.G."/>
            <person name="Goodisman M.A."/>
            <person name="Liberles D.A."/>
            <person name="Roe R.M."/>
            <person name="Vargo E.L."/>
            <person name="Vilcinskas A."/>
            <person name="Wang J."/>
            <person name="Bornberg-Bauer E."/>
            <person name="Korb J."/>
            <person name="Zhang G."/>
            <person name="Liebig J."/>
        </authorList>
    </citation>
    <scope>NUCLEOTIDE SEQUENCE [LARGE SCALE GENOMIC DNA]</scope>
    <source>
        <tissue evidence="28">Whole organism</tissue>
    </source>
</reference>
<feature type="transmembrane region" description="Helical" evidence="26">
    <location>
        <begin position="324"/>
        <end position="346"/>
    </location>
</feature>
<dbReference type="GO" id="GO:0006820">
    <property type="term" value="P:monoatomic anion transport"/>
    <property type="evidence" value="ECO:0007669"/>
    <property type="project" value="TreeGrafter"/>
</dbReference>
<dbReference type="Pfam" id="PF07690">
    <property type="entry name" value="MFS_1"/>
    <property type="match status" value="1"/>
</dbReference>
<comment type="catalytic activity">
    <reaction evidence="18">
        <text>N-acetyl-L-aspartyl-L-glutamate(out) = N-acetyl-L-aspartyl-L-glutamate(in)</text>
        <dbReference type="Rhea" id="RHEA:72599"/>
        <dbReference type="ChEBI" id="CHEBI:76931"/>
    </reaction>
    <physiologicalReaction direction="left-to-right" evidence="18">
        <dbReference type="Rhea" id="RHEA:72600"/>
    </physiologicalReaction>
</comment>
<dbReference type="GO" id="GO:0005765">
    <property type="term" value="C:lysosomal membrane"/>
    <property type="evidence" value="ECO:0007669"/>
    <property type="project" value="UniProtKB-SubCell"/>
</dbReference>
<protein>
    <recommendedName>
        <fullName evidence="22">Sialin</fullName>
    </recommendedName>
    <alternativeName>
        <fullName evidence="25">H(+)/nitrate cotransporter</fullName>
    </alternativeName>
    <alternativeName>
        <fullName evidence="23">H(+)/sialic acid cotransporter</fullName>
    </alternativeName>
    <alternativeName>
        <fullName evidence="24">Vesicular excitatory amino acid transporter</fullName>
    </alternativeName>
</protein>
<dbReference type="GO" id="GO:0046942">
    <property type="term" value="P:carboxylic acid transport"/>
    <property type="evidence" value="ECO:0007669"/>
    <property type="project" value="UniProtKB-ARBA"/>
</dbReference>
<feature type="transmembrane region" description="Helical" evidence="26">
    <location>
        <begin position="48"/>
        <end position="74"/>
    </location>
</feature>
<keyword evidence="12" id="KW-0325">Glycoprotein</keyword>
<dbReference type="InParanoid" id="A0A067R451"/>
<dbReference type="eggNOG" id="KOG2532">
    <property type="taxonomic scope" value="Eukaryota"/>
</dbReference>
<feature type="transmembrane region" description="Helical" evidence="26">
    <location>
        <begin position="190"/>
        <end position="210"/>
    </location>
</feature>
<evidence type="ECO:0000256" key="5">
    <source>
        <dbReference type="ARBA" id="ARBA00022448"/>
    </source>
</evidence>
<comment type="catalytic activity">
    <reaction evidence="15">
        <text>2 nitrate(out) + H(+)(out) = 2 nitrate(in) + H(+)(in)</text>
        <dbReference type="Rhea" id="RHEA:71539"/>
        <dbReference type="ChEBI" id="CHEBI:15378"/>
        <dbReference type="ChEBI" id="CHEBI:17632"/>
    </reaction>
    <physiologicalReaction direction="left-to-right" evidence="15">
        <dbReference type="Rhea" id="RHEA:71540"/>
    </physiologicalReaction>
</comment>
<keyword evidence="14" id="KW-0968">Cytoplasmic vesicle</keyword>
<feature type="domain" description="Major facilitator superfamily (MFS) profile" evidence="27">
    <location>
        <begin position="48"/>
        <end position="473"/>
    </location>
</feature>
<evidence type="ECO:0000256" key="26">
    <source>
        <dbReference type="SAM" id="Phobius"/>
    </source>
</evidence>
<evidence type="ECO:0000256" key="20">
    <source>
        <dbReference type="ARBA" id="ARBA00051612"/>
    </source>
</evidence>